<gene>
    <name evidence="7" type="ORF">CLV71_1195</name>
</gene>
<dbReference type="GO" id="GO:0004066">
    <property type="term" value="F:asparagine synthase (glutamine-hydrolyzing) activity"/>
    <property type="evidence" value="ECO:0007669"/>
    <property type="project" value="UniProtKB-EC"/>
</dbReference>
<evidence type="ECO:0000256" key="3">
    <source>
        <dbReference type="ARBA" id="ARBA00012737"/>
    </source>
</evidence>
<keyword evidence="4" id="KW-0028">Amino-acid biosynthesis</keyword>
<evidence type="ECO:0000256" key="1">
    <source>
        <dbReference type="ARBA" id="ARBA00005187"/>
    </source>
</evidence>
<dbReference type="SUPFAM" id="SSF56235">
    <property type="entry name" value="N-terminal nucleophile aminohydrolases (Ntn hydrolases)"/>
    <property type="match status" value="1"/>
</dbReference>
<comment type="caution">
    <text evidence="7">The sequence shown here is derived from an EMBL/GenBank/DDBJ whole genome shotgun (WGS) entry which is preliminary data.</text>
</comment>
<evidence type="ECO:0000256" key="5">
    <source>
        <dbReference type="ARBA" id="ARBA00048741"/>
    </source>
</evidence>
<sequence length="496" mass="53679">MPDRVITEWAGAYTIIRAQPDQVTIWTDPAGACPIYTVRSDDGALTWGSSSRALASLSRAEVDEAWLAAFLADPYAEITGSAFSGVTLVPPGTRLVLADGQVKELTQIWTRTPRRWSEAVDQLRSTLAASVQVRMTGIVAADLSGGMDSTTLAVLAARHRAVNAVTAHPAEVTSGGDLDHARVTAAAHPTMRHVLMPLTDDHLPYRGLDTLPSTDEPAPSTVTWAMLSAQFELLADIGVTCHLTGDGGDTLFLPPPVYLADLARRGRWLRLAADAQGWARLRRTSPWPLIAQAIRGQAPSTAAAAPGWLTAHAAHLSSTSRAEVKMPELRDHADRDLITRTRFTARTAHTENQLADAFGIAMHNPYLDARLLDITLGVHGWLRGSPRQYKPLLSAATAGLLPETVRSRAAKGTFVGDHHQGLRRNLHHVLDLADGRLAGRGLITLDKLRSEIHMAAAGRNIHWGHLQRVLAAEVWLRSLESARPVDWAMPTNVSAT</sequence>
<reference evidence="7 8" key="1">
    <citation type="submission" date="2019-03" db="EMBL/GenBank/DDBJ databases">
        <title>Genomic Encyclopedia of Archaeal and Bacterial Type Strains, Phase II (KMG-II): from individual species to whole genera.</title>
        <authorList>
            <person name="Goeker M."/>
        </authorList>
    </citation>
    <scope>NUCLEOTIDE SEQUENCE [LARGE SCALE GENOMIC DNA]</scope>
    <source>
        <strain evidence="7 8">DSM 45499</strain>
    </source>
</reference>
<dbReference type="PANTHER" id="PTHR43284:SF1">
    <property type="entry name" value="ASPARAGINE SYNTHETASE"/>
    <property type="match status" value="1"/>
</dbReference>
<dbReference type="InterPro" id="IPR001962">
    <property type="entry name" value="Asn_synthase"/>
</dbReference>
<keyword evidence="8" id="KW-1185">Reference proteome</keyword>
<dbReference type="SUPFAM" id="SSF52402">
    <property type="entry name" value="Adenine nucleotide alpha hydrolases-like"/>
    <property type="match status" value="1"/>
</dbReference>
<comment type="similarity">
    <text evidence="2">Belongs to the asparagine synthetase family.</text>
</comment>
<proteinExistence type="inferred from homology"/>
<evidence type="ECO:0000256" key="4">
    <source>
        <dbReference type="ARBA" id="ARBA00022888"/>
    </source>
</evidence>
<dbReference type="NCBIfam" id="NF033561">
    <property type="entry name" value="macrolact_Ik_Al"/>
    <property type="match status" value="1"/>
</dbReference>
<dbReference type="InterPro" id="IPR029055">
    <property type="entry name" value="Ntn_hydrolases_N"/>
</dbReference>
<dbReference type="EMBL" id="SOCP01000019">
    <property type="protein sequence ID" value="TDV41683.1"/>
    <property type="molecule type" value="Genomic_DNA"/>
</dbReference>
<dbReference type="Gene3D" id="3.60.20.10">
    <property type="entry name" value="Glutamine Phosphoribosylpyrophosphate, subunit 1, domain 1"/>
    <property type="match status" value="1"/>
</dbReference>
<keyword evidence="4" id="KW-0061">Asparagine biosynthesis</keyword>
<evidence type="ECO:0000313" key="8">
    <source>
        <dbReference type="Proteomes" id="UP000294927"/>
    </source>
</evidence>
<dbReference type="Pfam" id="PF00733">
    <property type="entry name" value="Asn_synthase"/>
    <property type="match status" value="1"/>
</dbReference>
<accession>A0A4R7UXT0</accession>
<comment type="catalytic activity">
    <reaction evidence="5">
        <text>L-aspartate + L-glutamine + ATP + H2O = L-asparagine + L-glutamate + AMP + diphosphate + H(+)</text>
        <dbReference type="Rhea" id="RHEA:12228"/>
        <dbReference type="ChEBI" id="CHEBI:15377"/>
        <dbReference type="ChEBI" id="CHEBI:15378"/>
        <dbReference type="ChEBI" id="CHEBI:29985"/>
        <dbReference type="ChEBI" id="CHEBI:29991"/>
        <dbReference type="ChEBI" id="CHEBI:30616"/>
        <dbReference type="ChEBI" id="CHEBI:33019"/>
        <dbReference type="ChEBI" id="CHEBI:58048"/>
        <dbReference type="ChEBI" id="CHEBI:58359"/>
        <dbReference type="ChEBI" id="CHEBI:456215"/>
        <dbReference type="EC" id="6.3.5.4"/>
    </reaction>
</comment>
<dbReference type="InterPro" id="IPR051786">
    <property type="entry name" value="ASN_synthetase/amidase"/>
</dbReference>
<evidence type="ECO:0000256" key="2">
    <source>
        <dbReference type="ARBA" id="ARBA00005752"/>
    </source>
</evidence>
<evidence type="ECO:0000313" key="7">
    <source>
        <dbReference type="EMBL" id="TDV41683.1"/>
    </source>
</evidence>
<dbReference type="Proteomes" id="UP000294927">
    <property type="component" value="Unassembled WGS sequence"/>
</dbReference>
<evidence type="ECO:0000259" key="6">
    <source>
        <dbReference type="Pfam" id="PF00733"/>
    </source>
</evidence>
<dbReference type="PIRSF" id="PIRSF001589">
    <property type="entry name" value="Asn_synthetase_glu-h"/>
    <property type="match status" value="1"/>
</dbReference>
<name>A0A4R7UXT0_9PSEU</name>
<organism evidence="7 8">
    <name type="scientific">Actinophytocola oryzae</name>
    <dbReference type="NCBI Taxonomy" id="502181"/>
    <lineage>
        <taxon>Bacteria</taxon>
        <taxon>Bacillati</taxon>
        <taxon>Actinomycetota</taxon>
        <taxon>Actinomycetes</taxon>
        <taxon>Pseudonocardiales</taxon>
        <taxon>Pseudonocardiaceae</taxon>
    </lineage>
</organism>
<dbReference type="AlphaFoldDB" id="A0A4R7UXT0"/>
<dbReference type="InterPro" id="IPR014729">
    <property type="entry name" value="Rossmann-like_a/b/a_fold"/>
</dbReference>
<feature type="domain" description="Asparagine synthetase" evidence="6">
    <location>
        <begin position="122"/>
        <end position="477"/>
    </location>
</feature>
<dbReference type="InterPro" id="IPR006426">
    <property type="entry name" value="Asn_synth_AEB"/>
</dbReference>
<dbReference type="PANTHER" id="PTHR43284">
    <property type="entry name" value="ASPARAGINE SYNTHETASE (GLUTAMINE-HYDROLYZING)"/>
    <property type="match status" value="1"/>
</dbReference>
<protein>
    <recommendedName>
        <fullName evidence="3">asparagine synthase (glutamine-hydrolyzing)</fullName>
        <ecNumber evidence="3">6.3.5.4</ecNumber>
    </recommendedName>
</protein>
<dbReference type="GO" id="GO:0006529">
    <property type="term" value="P:asparagine biosynthetic process"/>
    <property type="evidence" value="ECO:0007669"/>
    <property type="project" value="UniProtKB-KW"/>
</dbReference>
<comment type="pathway">
    <text evidence="1">Amino-acid biosynthesis; L-asparagine biosynthesis; L-asparagine from L-aspartate (L-Gln route): step 1/1.</text>
</comment>
<dbReference type="EC" id="6.3.5.4" evidence="3"/>
<dbReference type="Gene3D" id="3.40.50.620">
    <property type="entry name" value="HUPs"/>
    <property type="match status" value="1"/>
</dbReference>